<organism evidence="2 3">
    <name type="scientific">Paralvinella palmiformis</name>
    <dbReference type="NCBI Taxonomy" id="53620"/>
    <lineage>
        <taxon>Eukaryota</taxon>
        <taxon>Metazoa</taxon>
        <taxon>Spiralia</taxon>
        <taxon>Lophotrochozoa</taxon>
        <taxon>Annelida</taxon>
        <taxon>Polychaeta</taxon>
        <taxon>Sedentaria</taxon>
        <taxon>Canalipalpata</taxon>
        <taxon>Terebellida</taxon>
        <taxon>Terebelliformia</taxon>
        <taxon>Alvinellidae</taxon>
        <taxon>Paralvinella</taxon>
    </lineage>
</organism>
<comment type="caution">
    <text evidence="2">The sequence shown here is derived from an EMBL/GenBank/DDBJ whole genome shotgun (WGS) entry which is preliminary data.</text>
</comment>
<name>A0AAD9K7L8_9ANNE</name>
<evidence type="ECO:0000256" key="1">
    <source>
        <dbReference type="ARBA" id="ARBA00006190"/>
    </source>
</evidence>
<dbReference type="Pfam" id="PF03357">
    <property type="entry name" value="Snf7"/>
    <property type="match status" value="1"/>
</dbReference>
<sequence>MGLFGQGKKKDAKEVVKEWQTKLRKEQRVLERQIYGIQKEEGKAKQSLKMAAKRGETTSCKVLAKEIVRSRKAVNKIRVAQAQMKSVEYNMANQLATVRVSGSLQKSTEVMQAMQKLVNIGEVAKTMRDMSKEMMKMGIIEEMLEETLDDMDDQEELEDEVQEEVDKVIFEITAGKIGEAPDAVKDSLPVIVPEPEPEGAVGGQEADVTDMQARLEALRS</sequence>
<dbReference type="PANTHER" id="PTHR10476">
    <property type="entry name" value="CHARGED MULTIVESICULAR BODY PROTEIN"/>
    <property type="match status" value="1"/>
</dbReference>
<accession>A0AAD9K7L8</accession>
<reference evidence="2" key="1">
    <citation type="journal article" date="2023" name="Mol. Biol. Evol.">
        <title>Third-Generation Sequencing Reveals the Adaptive Role of the Epigenome in Three Deep-Sea Polychaetes.</title>
        <authorList>
            <person name="Perez M."/>
            <person name="Aroh O."/>
            <person name="Sun Y."/>
            <person name="Lan Y."/>
            <person name="Juniper S.K."/>
            <person name="Young C.R."/>
            <person name="Angers B."/>
            <person name="Qian P.Y."/>
        </authorList>
    </citation>
    <scope>NUCLEOTIDE SEQUENCE</scope>
    <source>
        <strain evidence="2">P08H-3</strain>
    </source>
</reference>
<dbReference type="InterPro" id="IPR005024">
    <property type="entry name" value="Snf7_fam"/>
</dbReference>
<evidence type="ECO:0000313" key="3">
    <source>
        <dbReference type="Proteomes" id="UP001208570"/>
    </source>
</evidence>
<protein>
    <recommendedName>
        <fullName evidence="4">Charged multivesicular body protein 3</fullName>
    </recommendedName>
</protein>
<dbReference type="AlphaFoldDB" id="A0AAD9K7L8"/>
<evidence type="ECO:0008006" key="4">
    <source>
        <dbReference type="Google" id="ProtNLM"/>
    </source>
</evidence>
<evidence type="ECO:0000313" key="2">
    <source>
        <dbReference type="EMBL" id="KAK2166399.1"/>
    </source>
</evidence>
<proteinExistence type="inferred from homology"/>
<dbReference type="EMBL" id="JAODUP010000039">
    <property type="protein sequence ID" value="KAK2166399.1"/>
    <property type="molecule type" value="Genomic_DNA"/>
</dbReference>
<keyword evidence="3" id="KW-1185">Reference proteome</keyword>
<comment type="similarity">
    <text evidence="1">Belongs to the SNF7 family.</text>
</comment>
<gene>
    <name evidence="2" type="ORF">LSH36_39g00095</name>
</gene>
<dbReference type="GO" id="GO:0007034">
    <property type="term" value="P:vacuolar transport"/>
    <property type="evidence" value="ECO:0007669"/>
    <property type="project" value="InterPro"/>
</dbReference>
<dbReference type="Gene3D" id="6.10.140.1230">
    <property type="match status" value="1"/>
</dbReference>
<dbReference type="Proteomes" id="UP001208570">
    <property type="component" value="Unassembled WGS sequence"/>
</dbReference>